<dbReference type="EC" id="2.5.1.75" evidence="3"/>
<keyword evidence="6" id="KW-0547">Nucleotide-binding</keyword>
<proteinExistence type="inferred from homology"/>
<dbReference type="GO" id="GO:0005524">
    <property type="term" value="F:ATP binding"/>
    <property type="evidence" value="ECO:0007669"/>
    <property type="project" value="UniProtKB-KW"/>
</dbReference>
<comment type="cofactor">
    <cofactor evidence="1">
        <name>Mg(2+)</name>
        <dbReference type="ChEBI" id="CHEBI:18420"/>
    </cofactor>
</comment>
<dbReference type="InterPro" id="IPR027417">
    <property type="entry name" value="P-loop_NTPase"/>
</dbReference>
<sequence length="296" mass="34417">MEKTLIVLVGPTGIGKTKASIQIAQHFNTEIISSDSRQIFKELRIGTAVPAKHELELVKHHFIQTHSVQSNYNASKFEFDVLKLLSQLFVEKDIVVMAGGSMLYIDAVCKGIDDIPTVDAETRDLLMLRLEEEGIESMRLQLKQLDPDYYSRVDLKNPKRILHALEICLMTGKPYSSFLRKTTKKRPFKIIKTGLTCDRDILYKRINMRVDKMIADGLIEEARSNYRYKNLNALNTVGYKELFAYFEGAIDKRTAIEQIKKNTRNYARKQITWFKKDKEIKWFDFEDTEGLINYFR</sequence>
<dbReference type="AlphaFoldDB" id="A0A3B0TJ46"/>
<evidence type="ECO:0000256" key="6">
    <source>
        <dbReference type="ARBA" id="ARBA00022741"/>
    </source>
</evidence>
<dbReference type="PANTHER" id="PTHR11088:SF60">
    <property type="entry name" value="TRNA DIMETHYLALLYLTRANSFERASE"/>
    <property type="match status" value="1"/>
</dbReference>
<dbReference type="SUPFAM" id="SSF52540">
    <property type="entry name" value="P-loop containing nucleoside triphosphate hydrolases"/>
    <property type="match status" value="2"/>
</dbReference>
<dbReference type="EMBL" id="UOEP01000066">
    <property type="protein sequence ID" value="VAW16770.1"/>
    <property type="molecule type" value="Genomic_DNA"/>
</dbReference>
<keyword evidence="5" id="KW-0819">tRNA processing</keyword>
<comment type="similarity">
    <text evidence="2">Belongs to the IPP transferase family.</text>
</comment>
<accession>A0A3B0TJ46</accession>
<dbReference type="InterPro" id="IPR018022">
    <property type="entry name" value="IPT"/>
</dbReference>
<dbReference type="HAMAP" id="MF_00185">
    <property type="entry name" value="IPP_trans"/>
    <property type="match status" value="1"/>
</dbReference>
<comment type="catalytic activity">
    <reaction evidence="9">
        <text>adenosine(37) in tRNA + dimethylallyl diphosphate = N(6)-dimethylallyladenosine(37) in tRNA + diphosphate</text>
        <dbReference type="Rhea" id="RHEA:26482"/>
        <dbReference type="Rhea" id="RHEA-COMP:10162"/>
        <dbReference type="Rhea" id="RHEA-COMP:10375"/>
        <dbReference type="ChEBI" id="CHEBI:33019"/>
        <dbReference type="ChEBI" id="CHEBI:57623"/>
        <dbReference type="ChEBI" id="CHEBI:74411"/>
        <dbReference type="ChEBI" id="CHEBI:74415"/>
        <dbReference type="EC" id="2.5.1.75"/>
    </reaction>
</comment>
<evidence type="ECO:0000256" key="7">
    <source>
        <dbReference type="ARBA" id="ARBA00022840"/>
    </source>
</evidence>
<dbReference type="GO" id="GO:0006400">
    <property type="term" value="P:tRNA modification"/>
    <property type="evidence" value="ECO:0007669"/>
    <property type="project" value="TreeGrafter"/>
</dbReference>
<dbReference type="Pfam" id="PF01715">
    <property type="entry name" value="IPPT"/>
    <property type="match status" value="1"/>
</dbReference>
<evidence type="ECO:0000313" key="10">
    <source>
        <dbReference type="EMBL" id="VAW16770.1"/>
    </source>
</evidence>
<dbReference type="Gene3D" id="3.40.50.300">
    <property type="entry name" value="P-loop containing nucleotide triphosphate hydrolases"/>
    <property type="match status" value="1"/>
</dbReference>
<organism evidence="10">
    <name type="scientific">hydrothermal vent metagenome</name>
    <dbReference type="NCBI Taxonomy" id="652676"/>
    <lineage>
        <taxon>unclassified sequences</taxon>
        <taxon>metagenomes</taxon>
        <taxon>ecological metagenomes</taxon>
    </lineage>
</organism>
<dbReference type="InterPro" id="IPR039657">
    <property type="entry name" value="Dimethylallyltransferase"/>
</dbReference>
<keyword evidence="8" id="KW-0460">Magnesium</keyword>
<name>A0A3B0TJ46_9ZZZZ</name>
<keyword evidence="7" id="KW-0067">ATP-binding</keyword>
<protein>
    <recommendedName>
        <fullName evidence="3">tRNA dimethylallyltransferase</fullName>
        <ecNumber evidence="3">2.5.1.75</ecNumber>
    </recommendedName>
</protein>
<evidence type="ECO:0000256" key="2">
    <source>
        <dbReference type="ARBA" id="ARBA00005842"/>
    </source>
</evidence>
<keyword evidence="4 10" id="KW-0808">Transferase</keyword>
<evidence type="ECO:0000256" key="1">
    <source>
        <dbReference type="ARBA" id="ARBA00001946"/>
    </source>
</evidence>
<evidence type="ECO:0000256" key="8">
    <source>
        <dbReference type="ARBA" id="ARBA00022842"/>
    </source>
</evidence>
<dbReference type="PANTHER" id="PTHR11088">
    <property type="entry name" value="TRNA DIMETHYLALLYLTRANSFERASE"/>
    <property type="match status" value="1"/>
</dbReference>
<reference evidence="10" key="1">
    <citation type="submission" date="2018-06" db="EMBL/GenBank/DDBJ databases">
        <authorList>
            <person name="Zhirakovskaya E."/>
        </authorList>
    </citation>
    <scope>NUCLEOTIDE SEQUENCE</scope>
</reference>
<evidence type="ECO:0000256" key="4">
    <source>
        <dbReference type="ARBA" id="ARBA00022679"/>
    </source>
</evidence>
<dbReference type="NCBIfam" id="TIGR00174">
    <property type="entry name" value="miaA"/>
    <property type="match status" value="1"/>
</dbReference>
<evidence type="ECO:0000256" key="3">
    <source>
        <dbReference type="ARBA" id="ARBA00012665"/>
    </source>
</evidence>
<dbReference type="Gene3D" id="1.10.20.140">
    <property type="match status" value="1"/>
</dbReference>
<gene>
    <name evidence="10" type="ORF">MNBD_BACTEROID01-644</name>
</gene>
<dbReference type="GO" id="GO:0052381">
    <property type="term" value="F:tRNA dimethylallyltransferase activity"/>
    <property type="evidence" value="ECO:0007669"/>
    <property type="project" value="UniProtKB-EC"/>
</dbReference>
<evidence type="ECO:0000256" key="9">
    <source>
        <dbReference type="ARBA" id="ARBA00049563"/>
    </source>
</evidence>
<evidence type="ECO:0000256" key="5">
    <source>
        <dbReference type="ARBA" id="ARBA00022694"/>
    </source>
</evidence>